<name>A0AA86QR62_9EUKA</name>
<keyword evidence="3" id="KW-1185">Reference proteome</keyword>
<evidence type="ECO:0000313" key="2">
    <source>
        <dbReference type="EMBL" id="CAL6010269.1"/>
    </source>
</evidence>
<sequence>MIPSLVHINFAITCNSYLTINNQTLQYCQKQNVLNNVIQSSQIIQRSKITSCQSVYTEFIRNFVINNTFYSLSVPSFTLFGLIKTKIEIQSSKLSVSLNQTTFEGALICFQCNLNANQAEFIFVSFGKALSGLILRGLNYLDLNQVLVQIRLSGDILGGLYSQTGNIEMSLKETNVSGYFNGTRCGALIAFVSEIITVKVQNTRVCTNDVPNIFQGSDLAQISEIIQEDCTVCGDRYNAYGLCLQSLINGVIKQTSLVCSNSFVFDNQNCVCPEDKIQNGSECVDILNTMSKIVGDNIILEFQVGTKPSPDVLSVGQRFQNNITALNDSVSKDINTINNNLNSVNQSIDAQQPISNNIQTQMGQLKNKVQDFASRINCNRQYGYSWQNGQCAILSCSVEGQAAINGLCQCPGIYQYVQDNKCVCPENSIVITGACSCTITGQILQNQVCICFTNNAIVVNGACTCGVYGLNTSNTCSCPANSNIVIDTCTCNVIYGQFMIDGSCQCSPPQTMVDGKCKFVVNSADVDYTCSQQFYVTSFDILEITNTINGVTDFSSGYVFSTANVITNAFINIINGVYAFSSQLSPLFQSQSTFTNIKIQICSQTTINGAFMTPASIIEINQVYIFSKLETSFRVTTYLYLIEATYTSAGNHNINNLAINLNISALLGNFALINSISGLLTIQNYSVKGRYNSQGTLTFLGITIQSSTVVVTNVSVAPTNYIVGNSSSYLFSSTNGCTLSFSQISVIMGSTLGNQVITILATTSSNFQQFGGYVSYLTNTNVQAINLIYQAFLHFGTQYLKYSGLLVGWSNSNTNKMVIENLCFYSSVSDNDACNFYSFGLVGQNNGNISMQQAQIELSIIVKYANAIGIIASQAKLQVFSEIINVLANVTCQFDSRGEIGAIFGQQNGLNIVIQNCTVKGSTIQAKCYVGGVVGSLYNQLQILNITVINLNVTATDNSTGAFIGWSSDCSIMVNNSSIQYVRITTPDEMGIILGRNFGGTTFTISKSWSVGIYANGVLKPNCASLVIVDSYGC</sequence>
<evidence type="ECO:0000313" key="1">
    <source>
        <dbReference type="EMBL" id="CAI9958473.1"/>
    </source>
</evidence>
<organism evidence="1">
    <name type="scientific">Hexamita inflata</name>
    <dbReference type="NCBI Taxonomy" id="28002"/>
    <lineage>
        <taxon>Eukaryota</taxon>
        <taxon>Metamonada</taxon>
        <taxon>Diplomonadida</taxon>
        <taxon>Hexamitidae</taxon>
        <taxon>Hexamitinae</taxon>
        <taxon>Hexamita</taxon>
    </lineage>
</organism>
<evidence type="ECO:0000313" key="3">
    <source>
        <dbReference type="Proteomes" id="UP001642409"/>
    </source>
</evidence>
<reference evidence="1" key="1">
    <citation type="submission" date="2023-06" db="EMBL/GenBank/DDBJ databases">
        <authorList>
            <person name="Kurt Z."/>
        </authorList>
    </citation>
    <scope>NUCLEOTIDE SEQUENCE</scope>
</reference>
<accession>A0AA86QR62</accession>
<dbReference type="Proteomes" id="UP001642409">
    <property type="component" value="Unassembled WGS sequence"/>
</dbReference>
<proteinExistence type="predicted"/>
<dbReference type="AlphaFoldDB" id="A0AA86QR62"/>
<dbReference type="Gene3D" id="2.160.20.110">
    <property type="match status" value="1"/>
</dbReference>
<protein>
    <submittedName>
        <fullName evidence="1">Uncharacterized protein</fullName>
    </submittedName>
</protein>
<dbReference type="EMBL" id="CATOUU010000906">
    <property type="protein sequence ID" value="CAI9958473.1"/>
    <property type="molecule type" value="Genomic_DNA"/>
</dbReference>
<dbReference type="EMBL" id="CAXDID020000061">
    <property type="protein sequence ID" value="CAL6010269.1"/>
    <property type="molecule type" value="Genomic_DNA"/>
</dbReference>
<gene>
    <name evidence="2" type="ORF">HINF_LOCUS22002</name>
    <name evidence="1" type="ORF">HINF_LOCUS46118</name>
</gene>
<reference evidence="2 3" key="2">
    <citation type="submission" date="2024-07" db="EMBL/GenBank/DDBJ databases">
        <authorList>
            <person name="Akdeniz Z."/>
        </authorList>
    </citation>
    <scope>NUCLEOTIDE SEQUENCE [LARGE SCALE GENOMIC DNA]</scope>
</reference>
<comment type="caution">
    <text evidence="1">The sequence shown here is derived from an EMBL/GenBank/DDBJ whole genome shotgun (WGS) entry which is preliminary data.</text>
</comment>